<evidence type="ECO:0000259" key="1">
    <source>
        <dbReference type="PROSITE" id="PS50004"/>
    </source>
</evidence>
<dbReference type="InterPro" id="IPR000008">
    <property type="entry name" value="C2_dom"/>
</dbReference>
<dbReference type="PANTHER" id="PTHR45716:SF2">
    <property type="entry name" value="BITESIZE, ISOFORM I"/>
    <property type="match status" value="1"/>
</dbReference>
<dbReference type="WBParaSite" id="HPBE_0002305301-mRNA-1">
    <property type="protein sequence ID" value="HPBE_0002305301-mRNA-1"/>
    <property type="gene ID" value="HPBE_0002305301"/>
</dbReference>
<dbReference type="AlphaFoldDB" id="A0A3P8CYY3"/>
<reference evidence="2 3" key="1">
    <citation type="submission" date="2018-11" db="EMBL/GenBank/DDBJ databases">
        <authorList>
            <consortium name="Pathogen Informatics"/>
        </authorList>
    </citation>
    <scope>NUCLEOTIDE SEQUENCE [LARGE SCALE GENOMIC DNA]</scope>
</reference>
<gene>
    <name evidence="2" type="ORF">HPBE_LOCUS23052</name>
</gene>
<dbReference type="InterPro" id="IPR035892">
    <property type="entry name" value="C2_domain_sf"/>
</dbReference>
<accession>A0A3P8CYY3</accession>
<dbReference type="PANTHER" id="PTHR45716">
    <property type="entry name" value="BITESIZE, ISOFORM I"/>
    <property type="match status" value="1"/>
</dbReference>
<evidence type="ECO:0000313" key="4">
    <source>
        <dbReference type="WBParaSite" id="HPBE_0002305301-mRNA-1"/>
    </source>
</evidence>
<dbReference type="Pfam" id="PF00168">
    <property type="entry name" value="C2"/>
    <property type="match status" value="1"/>
</dbReference>
<dbReference type="GO" id="GO:0070382">
    <property type="term" value="C:exocytic vesicle"/>
    <property type="evidence" value="ECO:0007669"/>
    <property type="project" value="TreeGrafter"/>
</dbReference>
<keyword evidence="3" id="KW-1185">Reference proteome</keyword>
<dbReference type="Proteomes" id="UP000050761">
    <property type="component" value="Unassembled WGS sequence"/>
</dbReference>
<dbReference type="EMBL" id="UZAH01034627">
    <property type="protein sequence ID" value="VDP36280.1"/>
    <property type="molecule type" value="Genomic_DNA"/>
</dbReference>
<dbReference type="SMART" id="SM00239">
    <property type="entry name" value="C2"/>
    <property type="match status" value="1"/>
</dbReference>
<evidence type="ECO:0000313" key="3">
    <source>
        <dbReference type="Proteomes" id="UP000050761"/>
    </source>
</evidence>
<sequence length="185" mass="20707">MSHPTAIDAMDGSVMDRLGENTPQPLEDWDQLGSWKVGAKVCEVKNASNTSSGILLATRAAEATVTKSRSGHVKHLALLTTGQAPDVYVKSYIRPDPQNLTKRKTQVVKASQNPTFNREMYYENVGGEHVLSTRVLEVSVWNSAGLMDNNKLYVLYIPLQKLKNRPEDRKGNRMLEGWFSFDKNV</sequence>
<dbReference type="Gene3D" id="2.60.40.150">
    <property type="entry name" value="C2 domain"/>
    <property type="match status" value="1"/>
</dbReference>
<dbReference type="PROSITE" id="PS50004">
    <property type="entry name" value="C2"/>
    <property type="match status" value="1"/>
</dbReference>
<evidence type="ECO:0000313" key="2">
    <source>
        <dbReference type="EMBL" id="VDP36280.1"/>
    </source>
</evidence>
<dbReference type="GO" id="GO:0042043">
    <property type="term" value="F:neurexin family protein binding"/>
    <property type="evidence" value="ECO:0007669"/>
    <property type="project" value="TreeGrafter"/>
</dbReference>
<dbReference type="GO" id="GO:0005886">
    <property type="term" value="C:plasma membrane"/>
    <property type="evidence" value="ECO:0007669"/>
    <property type="project" value="TreeGrafter"/>
</dbReference>
<proteinExistence type="predicted"/>
<protein>
    <submittedName>
        <fullName evidence="4">C2 domain-containing protein</fullName>
    </submittedName>
</protein>
<reference evidence="4" key="2">
    <citation type="submission" date="2019-09" db="UniProtKB">
        <authorList>
            <consortium name="WormBaseParasite"/>
        </authorList>
    </citation>
    <scope>IDENTIFICATION</scope>
</reference>
<feature type="domain" description="C2" evidence="1">
    <location>
        <begin position="47"/>
        <end position="179"/>
    </location>
</feature>
<dbReference type="OrthoDB" id="5815242at2759"/>
<dbReference type="SUPFAM" id="SSF49562">
    <property type="entry name" value="C2 domain (Calcium/lipid-binding domain, CaLB)"/>
    <property type="match status" value="1"/>
</dbReference>
<dbReference type="GO" id="GO:0006887">
    <property type="term" value="P:exocytosis"/>
    <property type="evidence" value="ECO:0007669"/>
    <property type="project" value="TreeGrafter"/>
</dbReference>
<name>A0A3P8CYY3_HELPZ</name>
<organism evidence="2">
    <name type="scientific">Heligmosomoides polygyrus</name>
    <name type="common">Parasitic roundworm</name>
    <dbReference type="NCBI Taxonomy" id="6339"/>
    <lineage>
        <taxon>Eukaryota</taxon>
        <taxon>Metazoa</taxon>
        <taxon>Ecdysozoa</taxon>
        <taxon>Nematoda</taxon>
        <taxon>Chromadorea</taxon>
        <taxon>Rhabditida</taxon>
        <taxon>Rhabditina</taxon>
        <taxon>Rhabditomorpha</taxon>
        <taxon>Strongyloidea</taxon>
        <taxon>Heligmosomidae</taxon>
        <taxon>Heligmosomoides</taxon>
    </lineage>
</organism>